<evidence type="ECO:0000313" key="14">
    <source>
        <dbReference type="EMBL" id="CUX96634.1"/>
    </source>
</evidence>
<dbReference type="Gene3D" id="3.10.129.10">
    <property type="entry name" value="Hotdog Thioesterase"/>
    <property type="match status" value="1"/>
</dbReference>
<evidence type="ECO:0000256" key="3">
    <source>
        <dbReference type="ARBA" id="ARBA00005194"/>
    </source>
</evidence>
<dbReference type="UniPathway" id="UPA00094"/>
<dbReference type="InterPro" id="IPR029069">
    <property type="entry name" value="HotDog_dom_sf"/>
</dbReference>
<gene>
    <name evidence="13 14" type="primary">fabA</name>
    <name evidence="14" type="ORF">MHIR_DE00340</name>
</gene>
<dbReference type="InterPro" id="IPR010083">
    <property type="entry name" value="FabA"/>
</dbReference>
<dbReference type="GO" id="GO:0005737">
    <property type="term" value="C:cytoplasm"/>
    <property type="evidence" value="ECO:0007669"/>
    <property type="project" value="UniProtKB-SubCell"/>
</dbReference>
<comment type="pathway">
    <text evidence="3 13">Lipid metabolism; fatty acid biosynthesis.</text>
</comment>
<keyword evidence="12 13" id="KW-0456">Lyase</keyword>
<name>A0A143WS89_9ENTR</name>
<sequence>MRGLNNEGLENMVDKHESYTKEELLASSRGELFGKDGPKLPAPNMLMMDRVVNVTENGGNYDKGFMEAELDIHPNMWFFGCHFIGDPVMPGCLGLDAMWQLVGFYLGWLGGEGQGRALGVGEVKFTGQILPSAQKVTYHIHFRRVINRKLLMGMADGEVLCDGIIIYTASDLKVGLFKDTAAF</sequence>
<evidence type="ECO:0000256" key="8">
    <source>
        <dbReference type="ARBA" id="ARBA00022832"/>
    </source>
</evidence>
<reference evidence="15" key="1">
    <citation type="submission" date="2016-01" db="EMBL/GenBank/DDBJ databases">
        <authorList>
            <person name="Husnik F."/>
        </authorList>
    </citation>
    <scope>NUCLEOTIDE SEQUENCE [LARGE SCALE GENOMIC DNA]</scope>
</reference>
<evidence type="ECO:0000256" key="12">
    <source>
        <dbReference type="ARBA" id="ARBA00023239"/>
    </source>
</evidence>
<evidence type="ECO:0000256" key="2">
    <source>
        <dbReference type="ARBA" id="ARBA00004496"/>
    </source>
</evidence>
<keyword evidence="9 13" id="KW-0443">Lipid metabolism</keyword>
<dbReference type="EC" id="4.2.1.59" evidence="13"/>
<protein>
    <recommendedName>
        <fullName evidence="13">3-hydroxydecanoyl-[acyl-carrier-protein] dehydratase</fullName>
        <ecNumber evidence="13">4.2.1.59</ecNumber>
    </recommendedName>
    <alternativeName>
        <fullName evidence="13">3-hydroxyacyl-[acyl-carrier-protein] dehydratase FabA</fullName>
    </alternativeName>
    <alternativeName>
        <fullName evidence="13">Beta-hydroxydecanoyl thioester dehydrase</fullName>
    </alternativeName>
    <alternativeName>
        <fullName evidence="13">Trans-2-decenoyl-[acyl-carrier-protein] isomerase</fullName>
        <ecNumber evidence="13">5.3.3.14</ecNumber>
    </alternativeName>
</protein>
<feature type="active site" evidence="13">
    <location>
        <position position="82"/>
    </location>
</feature>
<keyword evidence="10 13" id="KW-0275">Fatty acid biosynthesis</keyword>
<proteinExistence type="inferred from homology"/>
<evidence type="ECO:0000256" key="7">
    <source>
        <dbReference type="ARBA" id="ARBA00022516"/>
    </source>
</evidence>
<evidence type="ECO:0000256" key="6">
    <source>
        <dbReference type="ARBA" id="ARBA00022490"/>
    </source>
</evidence>
<dbReference type="EC" id="5.3.3.14" evidence="13"/>
<comment type="subcellular location">
    <subcellularLocation>
        <location evidence="2 13">Cytoplasm</location>
    </subcellularLocation>
</comment>
<evidence type="ECO:0000256" key="4">
    <source>
        <dbReference type="ARBA" id="ARBA00006714"/>
    </source>
</evidence>
<dbReference type="FunFam" id="3.10.129.10:FF:000003">
    <property type="entry name" value="3-hydroxydecanoyl-[acyl-carrier-protein] dehydratase"/>
    <property type="match status" value="1"/>
</dbReference>
<keyword evidence="15" id="KW-1185">Reference proteome</keyword>
<accession>A0A143WS89</accession>
<dbReference type="CDD" id="cd01287">
    <property type="entry name" value="FabA"/>
    <property type="match status" value="1"/>
</dbReference>
<organism evidence="14 15">
    <name type="scientific">Candidatus Doolittlea endobia</name>
    <dbReference type="NCBI Taxonomy" id="1778262"/>
    <lineage>
        <taxon>Bacteria</taxon>
        <taxon>Pseudomonadati</taxon>
        <taxon>Pseudomonadota</taxon>
        <taxon>Gammaproteobacteria</taxon>
        <taxon>Enterobacterales</taxon>
        <taxon>Enterobacteriaceae</taxon>
        <taxon>Candidatus Doolittlea</taxon>
    </lineage>
</organism>
<comment type="catalytic activity">
    <reaction evidence="13">
        <text>(3R)-hydroxydecanoyl-[ACP] = (2E)-decenoyl-[ACP] + H2O</text>
        <dbReference type="Rhea" id="RHEA:41860"/>
        <dbReference type="Rhea" id="RHEA-COMP:9638"/>
        <dbReference type="Rhea" id="RHEA-COMP:9639"/>
        <dbReference type="ChEBI" id="CHEBI:15377"/>
        <dbReference type="ChEBI" id="CHEBI:78466"/>
        <dbReference type="ChEBI" id="CHEBI:78467"/>
    </reaction>
</comment>
<dbReference type="PANTHER" id="PTHR30272">
    <property type="entry name" value="3-HYDROXYACYL-[ACYL-CARRIER-PROTEIN] DEHYDRATASE"/>
    <property type="match status" value="1"/>
</dbReference>
<dbReference type="SUPFAM" id="SSF54637">
    <property type="entry name" value="Thioesterase/thiol ester dehydrase-isomerase"/>
    <property type="match status" value="1"/>
</dbReference>
<comment type="similarity">
    <text evidence="4 13">Belongs to the thioester dehydratase family. FabA subfamily.</text>
</comment>
<dbReference type="NCBIfam" id="TIGR01749">
    <property type="entry name" value="fabA"/>
    <property type="match status" value="1"/>
</dbReference>
<dbReference type="Pfam" id="PF07977">
    <property type="entry name" value="FabA"/>
    <property type="match status" value="1"/>
</dbReference>
<evidence type="ECO:0000256" key="5">
    <source>
        <dbReference type="ARBA" id="ARBA00011738"/>
    </source>
</evidence>
<comment type="function">
    <text evidence="13">Necessary for the introduction of cis unsaturation into fatty acids. Catalyzes the dehydration of (3R)-3-hydroxydecanoyl-ACP to E-(2)-decenoyl-ACP and then its isomerization to Z-(3)-decenoyl-ACP. Can catalyze the dehydratase reaction for beta-hydroxyacyl-ACPs with saturated chain lengths up to 16:0, being most active on intermediate chain length.</text>
</comment>
<evidence type="ECO:0000256" key="9">
    <source>
        <dbReference type="ARBA" id="ARBA00023098"/>
    </source>
</evidence>
<dbReference type="STRING" id="1778262.MHIR_DE00340"/>
<evidence type="ECO:0000256" key="11">
    <source>
        <dbReference type="ARBA" id="ARBA00023235"/>
    </source>
</evidence>
<dbReference type="GO" id="GO:0006636">
    <property type="term" value="P:unsaturated fatty acid biosynthetic process"/>
    <property type="evidence" value="ECO:0007669"/>
    <property type="project" value="UniProtKB-UniRule"/>
</dbReference>
<keyword evidence="7 13" id="KW-0444">Lipid biosynthesis</keyword>
<dbReference type="KEGG" id="den:MHIR_DE00340"/>
<dbReference type="EMBL" id="LN999833">
    <property type="protein sequence ID" value="CUX96634.1"/>
    <property type="molecule type" value="Genomic_DNA"/>
</dbReference>
<dbReference type="GO" id="GO:0019171">
    <property type="term" value="F:(3R)-hydroxyacyl-[acyl-carrier-protein] dehydratase activity"/>
    <property type="evidence" value="ECO:0007669"/>
    <property type="project" value="UniProtKB-UniRule"/>
</dbReference>
<comment type="catalytic activity">
    <reaction evidence="1 13">
        <text>a (3R)-hydroxyacyl-[ACP] = a (2E)-enoyl-[ACP] + H2O</text>
        <dbReference type="Rhea" id="RHEA:13097"/>
        <dbReference type="Rhea" id="RHEA-COMP:9925"/>
        <dbReference type="Rhea" id="RHEA-COMP:9945"/>
        <dbReference type="ChEBI" id="CHEBI:15377"/>
        <dbReference type="ChEBI" id="CHEBI:78784"/>
        <dbReference type="ChEBI" id="CHEBI:78827"/>
        <dbReference type="EC" id="4.2.1.59"/>
    </reaction>
</comment>
<dbReference type="InterPro" id="IPR013114">
    <property type="entry name" value="FabA_FabZ"/>
</dbReference>
<dbReference type="Proteomes" id="UP000095322">
    <property type="component" value="Chromosome I"/>
</dbReference>
<keyword evidence="8 13" id="KW-0276">Fatty acid metabolism</keyword>
<keyword evidence="11 13" id="KW-0413">Isomerase</keyword>
<evidence type="ECO:0000256" key="13">
    <source>
        <dbReference type="HAMAP-Rule" id="MF_00405"/>
    </source>
</evidence>
<dbReference type="AlphaFoldDB" id="A0A143WS89"/>
<evidence type="ECO:0000256" key="10">
    <source>
        <dbReference type="ARBA" id="ARBA00023160"/>
    </source>
</evidence>
<dbReference type="HAMAP" id="MF_00405">
    <property type="entry name" value="FabA"/>
    <property type="match status" value="1"/>
</dbReference>
<evidence type="ECO:0000313" key="15">
    <source>
        <dbReference type="Proteomes" id="UP000095322"/>
    </source>
</evidence>
<dbReference type="NCBIfam" id="NF003509">
    <property type="entry name" value="PRK05174.1"/>
    <property type="match status" value="1"/>
</dbReference>
<dbReference type="PATRIC" id="fig|1778262.3.peg.624"/>
<comment type="catalytic activity">
    <reaction evidence="13">
        <text>(2E)-decenoyl-[ACP] = (3Z)-decenoyl-[ACP]</text>
        <dbReference type="Rhea" id="RHEA:23568"/>
        <dbReference type="Rhea" id="RHEA-COMP:9639"/>
        <dbReference type="Rhea" id="RHEA-COMP:9927"/>
        <dbReference type="ChEBI" id="CHEBI:78467"/>
        <dbReference type="ChEBI" id="CHEBI:78798"/>
        <dbReference type="EC" id="5.3.3.14"/>
    </reaction>
</comment>
<dbReference type="PANTHER" id="PTHR30272:SF8">
    <property type="entry name" value="3-HYDROXYDECANOYL-[ACYL-CARRIER-PROTEIN] DEHYDRATASE"/>
    <property type="match status" value="1"/>
</dbReference>
<evidence type="ECO:0000256" key="1">
    <source>
        <dbReference type="ARBA" id="ARBA00001055"/>
    </source>
</evidence>
<comment type="subunit">
    <text evidence="5 13">Homodimer.</text>
</comment>
<keyword evidence="6 13" id="KW-0963">Cytoplasm</keyword>
<dbReference type="GO" id="GO:0034017">
    <property type="term" value="F:trans-2-decenoyl-acyl-carrier-protein isomerase activity"/>
    <property type="evidence" value="ECO:0007669"/>
    <property type="project" value="UniProtKB-UniRule"/>
</dbReference>